<dbReference type="GO" id="GO:0008745">
    <property type="term" value="F:N-acetylmuramoyl-L-alanine amidase activity"/>
    <property type="evidence" value="ECO:0007669"/>
    <property type="project" value="InterPro"/>
</dbReference>
<dbReference type="Gene3D" id="3.40.630.40">
    <property type="entry name" value="Zn-dependent exopeptidases"/>
    <property type="match status" value="1"/>
</dbReference>
<evidence type="ECO:0000259" key="3">
    <source>
        <dbReference type="SMART" id="SM00646"/>
    </source>
</evidence>
<dbReference type="SMART" id="SM00646">
    <property type="entry name" value="Ami_3"/>
    <property type="match status" value="1"/>
</dbReference>
<evidence type="ECO:0000256" key="2">
    <source>
        <dbReference type="SAM" id="SignalP"/>
    </source>
</evidence>
<dbReference type="Proteomes" id="UP000279446">
    <property type="component" value="Unassembled WGS sequence"/>
</dbReference>
<reference evidence="4 5" key="1">
    <citation type="submission" date="2018-12" db="EMBL/GenBank/DDBJ databases">
        <authorList>
            <person name="Sun L."/>
            <person name="Chen Z."/>
        </authorList>
    </citation>
    <scope>NUCLEOTIDE SEQUENCE [LARGE SCALE GENOMIC DNA]</scope>
    <source>
        <strain evidence="4 5">DSM 15890</strain>
    </source>
</reference>
<dbReference type="InterPro" id="IPR002508">
    <property type="entry name" value="MurNAc-LAA_cat"/>
</dbReference>
<gene>
    <name evidence="4" type="ORF">EJP82_04185</name>
</gene>
<organism evidence="4 5">
    <name type="scientific">Paenibacillus anaericanus</name>
    <dbReference type="NCBI Taxonomy" id="170367"/>
    <lineage>
        <taxon>Bacteria</taxon>
        <taxon>Bacillati</taxon>
        <taxon>Bacillota</taxon>
        <taxon>Bacilli</taxon>
        <taxon>Bacillales</taxon>
        <taxon>Paenibacillaceae</taxon>
        <taxon>Paenibacillus</taxon>
    </lineage>
</organism>
<feature type="domain" description="MurNAc-LAA" evidence="3">
    <location>
        <begin position="368"/>
        <end position="479"/>
    </location>
</feature>
<evidence type="ECO:0000313" key="4">
    <source>
        <dbReference type="EMBL" id="RUT48370.1"/>
    </source>
</evidence>
<comment type="caution">
    <text evidence="4">The sequence shown here is derived from an EMBL/GenBank/DDBJ whole genome shotgun (WGS) entry which is preliminary data.</text>
</comment>
<dbReference type="Pfam" id="PF01520">
    <property type="entry name" value="Amidase_3"/>
    <property type="match status" value="1"/>
</dbReference>
<dbReference type="AlphaFoldDB" id="A0A433YEU3"/>
<name>A0A433YEU3_9BACL</name>
<dbReference type="SUPFAM" id="SSF53187">
    <property type="entry name" value="Zn-dependent exopeptidases"/>
    <property type="match status" value="1"/>
</dbReference>
<dbReference type="PANTHER" id="PTHR30404">
    <property type="entry name" value="N-ACETYLMURAMOYL-L-ALANINE AMIDASE"/>
    <property type="match status" value="1"/>
</dbReference>
<dbReference type="Gene3D" id="3.30.457.10">
    <property type="entry name" value="Copper amine oxidase-like, N-terminal domain"/>
    <property type="match status" value="1"/>
</dbReference>
<dbReference type="PANTHER" id="PTHR30404:SF0">
    <property type="entry name" value="N-ACETYLMURAMOYL-L-ALANINE AMIDASE AMIC"/>
    <property type="match status" value="1"/>
</dbReference>
<keyword evidence="1" id="KW-0378">Hydrolase</keyword>
<evidence type="ECO:0000313" key="5">
    <source>
        <dbReference type="Proteomes" id="UP000279446"/>
    </source>
</evidence>
<sequence>MKKIGFFLTLIVFLLAFPRLGFAASADTHIYLDGLELSQPSNAQAGNVKGSVMVPIRVIVEGLGYDVGWEKASGTVTIKQGDTELKLLIDKDQALVGDQSVTLAAAPFLLNNTTMVPLRFVSESMGLKVSWDNKEKSAYLYSPEGGAAGEILPGKGTSLPSDSGETMVNNPEQEQGNGYITETTAHINGVSFSDNKLMIAVDRAVQPNAFAMFGPDRIVVDIPMASFGETFALDSANKGELLVTDNPAVSKIRYSLFDSTTSTIRFVIDLNSSSQFAITNAGDGLVIIDLAGQSTSPNLPTESNGTRVVLIDAGHGGSDPGTSSPTRLEKDFNLAIALKVEALLKLEPNITAVMNRSDDTTLTLKNRPNLANSIKADIFVSIHANSVDKSVKTNPSGTETYYTREDSIALANVIHKHLVQATGLNDRKVRQKNLLVTRETTMPAVLLESGYLSNSFDEAVLFDPIAQDRIAAGIVAGIKEYFGL</sequence>
<dbReference type="GO" id="GO:0009253">
    <property type="term" value="P:peptidoglycan catabolic process"/>
    <property type="evidence" value="ECO:0007669"/>
    <property type="project" value="InterPro"/>
</dbReference>
<keyword evidence="2" id="KW-0732">Signal</keyword>
<accession>A0A433YEU3</accession>
<evidence type="ECO:0000256" key="1">
    <source>
        <dbReference type="ARBA" id="ARBA00022801"/>
    </source>
</evidence>
<dbReference type="GO" id="GO:0030288">
    <property type="term" value="C:outer membrane-bounded periplasmic space"/>
    <property type="evidence" value="ECO:0007669"/>
    <property type="project" value="TreeGrafter"/>
</dbReference>
<dbReference type="OrthoDB" id="9806267at2"/>
<keyword evidence="5" id="KW-1185">Reference proteome</keyword>
<dbReference type="InterPro" id="IPR036582">
    <property type="entry name" value="Mao_N_sf"/>
</dbReference>
<dbReference type="Pfam" id="PF11741">
    <property type="entry name" value="AMIN"/>
    <property type="match status" value="1"/>
</dbReference>
<dbReference type="InterPro" id="IPR012854">
    <property type="entry name" value="Cu_amine_oxidase-like_N"/>
</dbReference>
<feature type="chain" id="PRO_5019372012" evidence="2">
    <location>
        <begin position="24"/>
        <end position="484"/>
    </location>
</feature>
<dbReference type="Gene3D" id="2.60.40.3500">
    <property type="match status" value="1"/>
</dbReference>
<dbReference type="InterPro" id="IPR050695">
    <property type="entry name" value="N-acetylmuramoyl_amidase_3"/>
</dbReference>
<dbReference type="Pfam" id="PF07833">
    <property type="entry name" value="Cu_amine_oxidN1"/>
    <property type="match status" value="1"/>
</dbReference>
<protein>
    <submittedName>
        <fullName evidence="4">AMIN domain-containing protein</fullName>
    </submittedName>
</protein>
<dbReference type="CDD" id="cd02696">
    <property type="entry name" value="MurNAc-LAA"/>
    <property type="match status" value="1"/>
</dbReference>
<dbReference type="SUPFAM" id="SSF55383">
    <property type="entry name" value="Copper amine oxidase, domain N"/>
    <property type="match status" value="1"/>
</dbReference>
<proteinExistence type="predicted"/>
<dbReference type="InterPro" id="IPR021731">
    <property type="entry name" value="AMIN_dom"/>
</dbReference>
<feature type="signal peptide" evidence="2">
    <location>
        <begin position="1"/>
        <end position="23"/>
    </location>
</feature>
<dbReference type="EMBL" id="RZNY01000002">
    <property type="protein sequence ID" value="RUT48370.1"/>
    <property type="molecule type" value="Genomic_DNA"/>
</dbReference>